<reference evidence="1" key="1">
    <citation type="submission" date="2024-09" db="EMBL/GenBank/DDBJ databases">
        <title>Black Yeasts Isolated from many extreme environments.</title>
        <authorList>
            <person name="Coleine C."/>
            <person name="Stajich J.E."/>
            <person name="Selbmann L."/>
        </authorList>
    </citation>
    <scope>NUCLEOTIDE SEQUENCE</scope>
    <source>
        <strain evidence="1">CCFEE 5737</strain>
    </source>
</reference>
<gene>
    <name evidence="1" type="ORF">LTS18_003151</name>
</gene>
<protein>
    <submittedName>
        <fullName evidence="1">Uncharacterized protein</fullName>
    </submittedName>
</protein>
<sequence>MGITSSTPFPSPSPTLYFGYGSNLWLHQMSLRCPISAYRGLARLPSYRWIINARGYANVVSSNSTSDVVWGMVYALQPSDEARLDRNEGVPEAYTKEILTIDFWPSDGVKAVDVSAEPERKGMLVYVDRKRVEESVAKEEYVYRMNMGIRDAVALGVPRAYVEGVMRRFIPDGEGRGEVEEKSREQALEFEDET</sequence>
<proteinExistence type="predicted"/>
<accession>A0ACC3DD35</accession>
<keyword evidence="2" id="KW-1185">Reference proteome</keyword>
<evidence type="ECO:0000313" key="2">
    <source>
        <dbReference type="Proteomes" id="UP001186974"/>
    </source>
</evidence>
<name>A0ACC3DD35_9PEZI</name>
<organism evidence="1 2">
    <name type="scientific">Coniosporium uncinatum</name>
    <dbReference type="NCBI Taxonomy" id="93489"/>
    <lineage>
        <taxon>Eukaryota</taxon>
        <taxon>Fungi</taxon>
        <taxon>Dikarya</taxon>
        <taxon>Ascomycota</taxon>
        <taxon>Pezizomycotina</taxon>
        <taxon>Dothideomycetes</taxon>
        <taxon>Dothideomycetes incertae sedis</taxon>
        <taxon>Coniosporium</taxon>
    </lineage>
</organism>
<dbReference type="EMBL" id="JAWDJW010006341">
    <property type="protein sequence ID" value="KAK3065277.1"/>
    <property type="molecule type" value="Genomic_DNA"/>
</dbReference>
<comment type="caution">
    <text evidence="1">The sequence shown here is derived from an EMBL/GenBank/DDBJ whole genome shotgun (WGS) entry which is preliminary data.</text>
</comment>
<evidence type="ECO:0000313" key="1">
    <source>
        <dbReference type="EMBL" id="KAK3065277.1"/>
    </source>
</evidence>
<dbReference type="Proteomes" id="UP001186974">
    <property type="component" value="Unassembled WGS sequence"/>
</dbReference>